<dbReference type="PANTHER" id="PTHR38926:SF5">
    <property type="entry name" value="F-BOX AND LEUCINE-RICH REPEAT PROTEIN 6"/>
    <property type="match status" value="1"/>
</dbReference>
<dbReference type="SUPFAM" id="SSF81383">
    <property type="entry name" value="F-box domain"/>
    <property type="match status" value="1"/>
</dbReference>
<evidence type="ECO:0000313" key="2">
    <source>
        <dbReference type="EMBL" id="EFC49884.1"/>
    </source>
</evidence>
<proteinExistence type="predicted"/>
<dbReference type="PROSITE" id="PS50181">
    <property type="entry name" value="FBOX"/>
    <property type="match status" value="1"/>
</dbReference>
<dbReference type="Gene3D" id="3.80.10.10">
    <property type="entry name" value="Ribonuclease Inhibitor"/>
    <property type="match status" value="1"/>
</dbReference>
<dbReference type="AlphaFoldDB" id="D2UZ57"/>
<dbReference type="RefSeq" id="XP_002682628.1">
    <property type="nucleotide sequence ID" value="XM_002682582.1"/>
</dbReference>
<dbReference type="EMBL" id="GG738846">
    <property type="protein sequence ID" value="EFC49884.1"/>
    <property type="molecule type" value="Genomic_DNA"/>
</dbReference>
<dbReference type="Proteomes" id="UP000006671">
    <property type="component" value="Unassembled WGS sequence"/>
</dbReference>
<dbReference type="InterPro" id="IPR001810">
    <property type="entry name" value="F-box_dom"/>
</dbReference>
<name>D2UZ57_NAEGR</name>
<dbReference type="InterPro" id="IPR036047">
    <property type="entry name" value="F-box-like_dom_sf"/>
</dbReference>
<dbReference type="InParanoid" id="D2UZ57"/>
<dbReference type="PANTHER" id="PTHR38926">
    <property type="entry name" value="F-BOX DOMAIN CONTAINING PROTEIN, EXPRESSED"/>
    <property type="match status" value="1"/>
</dbReference>
<dbReference type="OrthoDB" id="1107553at2759"/>
<dbReference type="KEGG" id="ngr:NAEGRDRAFT_45399"/>
<feature type="domain" description="F-box" evidence="1">
    <location>
        <begin position="12"/>
        <end position="60"/>
    </location>
</feature>
<evidence type="ECO:0000313" key="3">
    <source>
        <dbReference type="Proteomes" id="UP000006671"/>
    </source>
</evidence>
<accession>D2UZ57</accession>
<evidence type="ECO:0000259" key="1">
    <source>
        <dbReference type="PROSITE" id="PS50181"/>
    </source>
</evidence>
<dbReference type="VEuPathDB" id="AmoebaDB:NAEGRDRAFT_45399"/>
<reference evidence="2 3" key="1">
    <citation type="journal article" date="2010" name="Cell">
        <title>The genome of Naegleria gruberi illuminates early eukaryotic versatility.</title>
        <authorList>
            <person name="Fritz-Laylin L.K."/>
            <person name="Prochnik S.E."/>
            <person name="Ginger M.L."/>
            <person name="Dacks J.B."/>
            <person name="Carpenter M.L."/>
            <person name="Field M.C."/>
            <person name="Kuo A."/>
            <person name="Paredez A."/>
            <person name="Chapman J."/>
            <person name="Pham J."/>
            <person name="Shu S."/>
            <person name="Neupane R."/>
            <person name="Cipriano M."/>
            <person name="Mancuso J."/>
            <person name="Tu H."/>
            <person name="Salamov A."/>
            <person name="Lindquist E."/>
            <person name="Shapiro H."/>
            <person name="Lucas S."/>
            <person name="Grigoriev I.V."/>
            <person name="Cande W.Z."/>
            <person name="Fulton C."/>
            <person name="Rokhsar D.S."/>
            <person name="Dawson S.C."/>
        </authorList>
    </citation>
    <scope>NUCLEOTIDE SEQUENCE [LARGE SCALE GENOMIC DNA]</scope>
    <source>
        <strain evidence="2 3">NEG-M</strain>
    </source>
</reference>
<dbReference type="SUPFAM" id="SSF52047">
    <property type="entry name" value="RNI-like"/>
    <property type="match status" value="1"/>
</dbReference>
<protein>
    <submittedName>
        <fullName evidence="2">Predicted protein</fullName>
    </submittedName>
</protein>
<dbReference type="GeneID" id="8863228"/>
<dbReference type="InterPro" id="IPR032675">
    <property type="entry name" value="LRR_dom_sf"/>
</dbReference>
<keyword evidence="3" id="KW-1185">Reference proteome</keyword>
<dbReference type="OMA" id="FEMISTH"/>
<gene>
    <name evidence="2" type="ORF">NAEGRDRAFT_45399</name>
</gene>
<organism evidence="3">
    <name type="scientific">Naegleria gruberi</name>
    <name type="common">Amoeba</name>
    <dbReference type="NCBI Taxonomy" id="5762"/>
    <lineage>
        <taxon>Eukaryota</taxon>
        <taxon>Discoba</taxon>
        <taxon>Heterolobosea</taxon>
        <taxon>Tetramitia</taxon>
        <taxon>Eutetramitia</taxon>
        <taxon>Vahlkampfiidae</taxon>
        <taxon>Naegleria</taxon>
    </lineage>
</organism>
<sequence>MMMEESTTTSNQTHIHDLPTEVIELTFSFLGTIPLMRSVYPSCRRFHEIINESVVNWMSLELFPFTDGYQDDDNFKLVDFENPIKKRNISSSGLIKLFDLLVPKFGSKFRDLSLTFSSLFTCSPPVFEMISTHCTNIKSLKIEAPSSGRPAMAANLLKVLEASSSNIQELIVHGGFPHSDFPAISKVIGKTLKSLYIEEKEETEGHSTHCPQDRDASYQYVELEHLYLGGVKVDKAFLESYFKNSSKLKSIVFDQCHLNIEAIIDFLTTSEVVNNVQHLEFLCCSLNTKVIPTMNMWGRIFDKCPNLVNLFIHCSSPSDNTQEYDLCFGDAEITACVDKCKKLEVLDIRNSSMSGKFFKDLQKAKKLETLIMESKNWNMSNILTEHGSPIYSHSIKNLCMYGDKCDNSLEKPISTLFPTVEFVHFDKFA</sequence>